<feature type="compositionally biased region" description="Polar residues" evidence="7">
    <location>
        <begin position="19"/>
        <end position="29"/>
    </location>
</feature>
<dbReference type="InterPro" id="IPR011254">
    <property type="entry name" value="Prismane-like_sf"/>
</dbReference>
<evidence type="ECO:0000313" key="9">
    <source>
        <dbReference type="Proteomes" id="UP000005709"/>
    </source>
</evidence>
<keyword evidence="1" id="KW-0004">4Fe-4S</keyword>
<dbReference type="Proteomes" id="UP000005709">
    <property type="component" value="Unassembled WGS sequence"/>
</dbReference>
<evidence type="ECO:0000256" key="2">
    <source>
        <dbReference type="ARBA" id="ARBA00022596"/>
    </source>
</evidence>
<dbReference type="RefSeq" id="WP_005870850.1">
    <property type="nucleotide sequence ID" value="NZ_ACYG01000022.1"/>
</dbReference>
<keyword evidence="6" id="KW-0411">Iron-sulfur</keyword>
<dbReference type="InterPro" id="IPR016099">
    <property type="entry name" value="Prismane-like_a/b-sand"/>
</dbReference>
<gene>
    <name evidence="8" type="ORF">CAMGR0001_2201</name>
</gene>
<sequence>MANDKIAKQKGSRKKAATDENSAANTGENSVADAAKSSAASVFDKSTNIAQNSAANSTTSASHARDKISKNRAAGENSCDECDCEARNSASGYDDSARSASGTNPAAHSSTQSAGNAKKSAINSTTNSMADSLTNSISNPAKSPSSKDHFSCSHEHSDNSAIHSHLHDEDLATHPHDQEENLAAYLHEYGVNSAASSHECDENSAISSHEHDKHCHDHKPHSHRAIIGFDEHGIPKVLVPAEASPHTHKGAQGNLFEHFHEAEFTADYMKAVLEYKKTFPTKQEVLEKTPDPAVREMMLRMEQIGVDTAFDRFDKQMPMCSYGLTGVCCKICNMGPCKITKKADRGTCGADADLIVSRNLLRQVAAGVAQHGAHARELLLSLKWAAQGKLDLPIIGEYKIINTAKAFGIPTEGRELKEVAIELADTLLTDLSQSSGEYKTITALAPKERQEVWRKLDILPISAYNEVFEAYHRTGVGTDGDWRSVMQHLLRCGLAFTFTGVVAANIATDALFGVGDRVTSKSNMGALKKGWVNIAVHGHLPTLVSLIVEIGNSKEYQDKARAIGAQGIAFYGVCCSGLSAMYRNWGVVPLSNAVTAELVIGTGALDLWVADVQDVYPAIMDVANCFQTKVVTTSSSARLPGAEHIGYDHHHSNIAETRNLARKILDRALQSHEKRKGLPVYIPPYEVEAEVGFSVEFVHKHYGGMEPLAHALKSGEILGIVNMVGCTNPKVPYERAIIDVAQTLIENNVLILTNGCASFPLMKLGFCQKSAYKKAGASLRAFLEKDELPPVWHVGECIDNTRSSGIFAGIAGVLGKNLYELPLAFTSPEWANEKGVDASLGFRLMGIDSYHCVEYQIHGSANVIHFFKEGTRRALGSVMHVDTDPVALALKMVSDMRLKRKALGWQ</sequence>
<keyword evidence="2" id="KW-0533">Nickel</keyword>
<dbReference type="AlphaFoldDB" id="C8PH13"/>
<organism evidence="8 9">
    <name type="scientific">Campylobacter gracilis RM3268</name>
    <dbReference type="NCBI Taxonomy" id="553220"/>
    <lineage>
        <taxon>Bacteria</taxon>
        <taxon>Pseudomonadati</taxon>
        <taxon>Campylobacterota</taxon>
        <taxon>Epsilonproteobacteria</taxon>
        <taxon>Campylobacterales</taxon>
        <taxon>Campylobacteraceae</taxon>
        <taxon>Campylobacter</taxon>
    </lineage>
</organism>
<dbReference type="EMBL" id="ACYG01000022">
    <property type="protein sequence ID" value="EEV17834.1"/>
    <property type="molecule type" value="Genomic_DNA"/>
</dbReference>
<feature type="compositionally biased region" description="Polar residues" evidence="7">
    <location>
        <begin position="98"/>
        <end position="144"/>
    </location>
</feature>
<dbReference type="STRING" id="824.CGRAC_1999"/>
<keyword evidence="3" id="KW-0479">Metal-binding</keyword>
<dbReference type="PANTHER" id="PTHR30109">
    <property type="entry name" value="HYDROXYLAMINE REDUCTASE"/>
    <property type="match status" value="1"/>
</dbReference>
<dbReference type="PANTHER" id="PTHR30109:SF4">
    <property type="entry name" value="CARBON MONOXIDE DEHYDROGENASE"/>
    <property type="match status" value="1"/>
</dbReference>
<dbReference type="eggNOG" id="COG1151">
    <property type="taxonomic scope" value="Bacteria"/>
</dbReference>
<accession>C8PH13</accession>
<evidence type="ECO:0000256" key="7">
    <source>
        <dbReference type="SAM" id="MobiDB-lite"/>
    </source>
</evidence>
<proteinExistence type="predicted"/>
<dbReference type="GO" id="GO:0043885">
    <property type="term" value="F:anaerobic carbon-monoxide dehydrogenase activity"/>
    <property type="evidence" value="ECO:0007669"/>
    <property type="project" value="InterPro"/>
</dbReference>
<dbReference type="GO" id="GO:0051539">
    <property type="term" value="F:4 iron, 4 sulfur cluster binding"/>
    <property type="evidence" value="ECO:0007669"/>
    <property type="project" value="UniProtKB-KW"/>
</dbReference>
<name>C8PH13_9BACT</name>
<dbReference type="GO" id="GO:0050418">
    <property type="term" value="F:hydroxylamine reductase activity"/>
    <property type="evidence" value="ECO:0007669"/>
    <property type="project" value="TreeGrafter"/>
</dbReference>
<comment type="caution">
    <text evidence="8">The sequence shown here is derived from an EMBL/GenBank/DDBJ whole genome shotgun (WGS) entry which is preliminary data.</text>
</comment>
<evidence type="ECO:0000256" key="1">
    <source>
        <dbReference type="ARBA" id="ARBA00022485"/>
    </source>
</evidence>
<feature type="compositionally biased region" description="Low complexity" evidence="7">
    <location>
        <begin position="30"/>
        <end position="62"/>
    </location>
</feature>
<feature type="compositionally biased region" description="Basic and acidic residues" evidence="7">
    <location>
        <begin position="145"/>
        <end position="158"/>
    </location>
</feature>
<dbReference type="GO" id="GO:0004601">
    <property type="term" value="F:peroxidase activity"/>
    <property type="evidence" value="ECO:0007669"/>
    <property type="project" value="TreeGrafter"/>
</dbReference>
<keyword evidence="4 8" id="KW-0560">Oxidoreductase</keyword>
<evidence type="ECO:0000256" key="6">
    <source>
        <dbReference type="ARBA" id="ARBA00023014"/>
    </source>
</evidence>
<evidence type="ECO:0000256" key="4">
    <source>
        <dbReference type="ARBA" id="ARBA00023002"/>
    </source>
</evidence>
<keyword evidence="9" id="KW-1185">Reference proteome</keyword>
<dbReference type="SUPFAM" id="SSF56821">
    <property type="entry name" value="Prismane protein-like"/>
    <property type="match status" value="1"/>
</dbReference>
<evidence type="ECO:0000256" key="3">
    <source>
        <dbReference type="ARBA" id="ARBA00022723"/>
    </source>
</evidence>
<dbReference type="InterPro" id="IPR004137">
    <property type="entry name" value="HCP/CODH"/>
</dbReference>
<dbReference type="GO" id="GO:0016151">
    <property type="term" value="F:nickel cation binding"/>
    <property type="evidence" value="ECO:0007669"/>
    <property type="project" value="InterPro"/>
</dbReference>
<feature type="region of interest" description="Disordered" evidence="7">
    <location>
        <begin position="1"/>
        <end position="161"/>
    </location>
</feature>
<dbReference type="GO" id="GO:0042542">
    <property type="term" value="P:response to hydrogen peroxide"/>
    <property type="evidence" value="ECO:0007669"/>
    <property type="project" value="TreeGrafter"/>
</dbReference>
<dbReference type="GO" id="GO:0006091">
    <property type="term" value="P:generation of precursor metabolites and energy"/>
    <property type="evidence" value="ECO:0007669"/>
    <property type="project" value="InterPro"/>
</dbReference>
<dbReference type="InterPro" id="IPR016101">
    <property type="entry name" value="CO_DH_a-bundle"/>
</dbReference>
<evidence type="ECO:0000256" key="5">
    <source>
        <dbReference type="ARBA" id="ARBA00023004"/>
    </source>
</evidence>
<protein>
    <submittedName>
        <fullName evidence="8">Putative carbon-monoxide dehydrogenase, catalytic subunit</fullName>
        <ecNumber evidence="8">1.2.99.2</ecNumber>
    </submittedName>
</protein>
<keyword evidence="5" id="KW-0408">Iron</keyword>
<dbReference type="Pfam" id="PF03063">
    <property type="entry name" value="Prismane"/>
    <property type="match status" value="1"/>
</dbReference>
<dbReference type="Gene3D" id="3.40.50.2030">
    <property type="match status" value="2"/>
</dbReference>
<dbReference type="Gene3D" id="1.20.1270.30">
    <property type="match status" value="1"/>
</dbReference>
<evidence type="ECO:0000313" key="8">
    <source>
        <dbReference type="EMBL" id="EEV17834.1"/>
    </source>
</evidence>
<dbReference type="EC" id="1.2.99.2" evidence="8"/>
<reference evidence="8 9" key="1">
    <citation type="submission" date="2009-07" db="EMBL/GenBank/DDBJ databases">
        <authorList>
            <person name="Madupu R."/>
            <person name="Sebastian Y."/>
            <person name="Durkin A.S."/>
            <person name="Torralba M."/>
            <person name="Methe B."/>
            <person name="Sutton G.G."/>
            <person name="Strausberg R.L."/>
            <person name="Nelson K.E."/>
        </authorList>
    </citation>
    <scope>NUCLEOTIDE SEQUENCE [LARGE SCALE GENOMIC DNA]</scope>
    <source>
        <strain evidence="8 9">RM3268</strain>
    </source>
</reference>